<evidence type="ECO:0000256" key="8">
    <source>
        <dbReference type="ARBA" id="ARBA00022982"/>
    </source>
</evidence>
<evidence type="ECO:0000256" key="12">
    <source>
        <dbReference type="ARBA" id="ARBA00024688"/>
    </source>
</evidence>
<comment type="function">
    <text evidence="12 15">Subunits I and II form the functional core of the enzyme complex. Electrons originating in cytochrome c are transferred via heme a and Cu(A) to the binuclear center formed by heme a3 and Cu(B).</text>
</comment>
<dbReference type="PROSITE" id="PS50999">
    <property type="entry name" value="COX2_TM"/>
    <property type="match status" value="1"/>
</dbReference>
<keyword evidence="6 15" id="KW-0479">Metal-binding</keyword>
<keyword evidence="8 14" id="KW-0249">Electron transport</keyword>
<evidence type="ECO:0000256" key="4">
    <source>
        <dbReference type="ARBA" id="ARBA00022660"/>
    </source>
</evidence>
<feature type="transmembrane region" description="Helical" evidence="16">
    <location>
        <begin position="98"/>
        <end position="119"/>
    </location>
</feature>
<evidence type="ECO:0000256" key="2">
    <source>
        <dbReference type="ARBA" id="ARBA00007866"/>
    </source>
</evidence>
<evidence type="ECO:0000256" key="7">
    <source>
        <dbReference type="ARBA" id="ARBA00022967"/>
    </source>
</evidence>
<feature type="domain" description="Cytochrome oxidase subunit II copper A binding" evidence="18">
    <location>
        <begin position="154"/>
        <end position="275"/>
    </location>
</feature>
<dbReference type="SUPFAM" id="SSF49503">
    <property type="entry name" value="Cupredoxins"/>
    <property type="match status" value="1"/>
</dbReference>
<evidence type="ECO:0000259" key="18">
    <source>
        <dbReference type="PROSITE" id="PS50857"/>
    </source>
</evidence>
<gene>
    <name evidence="20" type="primary">coxB</name>
    <name evidence="20" type="ORF">LRS13_20995</name>
</gene>
<keyword evidence="11 16" id="KW-0472">Membrane</keyword>
<evidence type="ECO:0000313" key="21">
    <source>
        <dbReference type="Proteomes" id="UP001058860"/>
    </source>
</evidence>
<keyword evidence="7" id="KW-1278">Translocase</keyword>
<evidence type="ECO:0000259" key="19">
    <source>
        <dbReference type="PROSITE" id="PS50999"/>
    </source>
</evidence>
<dbReference type="InterPro" id="IPR011759">
    <property type="entry name" value="Cyt_c_oxidase_su2_TM_dom"/>
</dbReference>
<protein>
    <recommendedName>
        <fullName evidence="15">Cytochrome c oxidase subunit 2</fullName>
        <ecNumber evidence="15">7.1.1.9</ecNumber>
    </recommendedName>
</protein>
<feature type="domain" description="Cytochrome oxidase subunit II transmembrane region profile" evidence="19">
    <location>
        <begin position="30"/>
        <end position="126"/>
    </location>
</feature>
<dbReference type="Proteomes" id="UP001058860">
    <property type="component" value="Chromosome"/>
</dbReference>
<keyword evidence="5 14" id="KW-0812">Transmembrane</keyword>
<reference evidence="21" key="1">
    <citation type="submission" date="2021-11" db="EMBL/GenBank/DDBJ databases">
        <title>Cultivation dependent microbiological survey of springs from the worlds oldest radium mine currently devoted to the extraction of radon-saturated water.</title>
        <authorList>
            <person name="Kapinusova G."/>
            <person name="Smrhova T."/>
            <person name="Strejcek M."/>
            <person name="Suman J."/>
            <person name="Jani K."/>
            <person name="Pajer P."/>
            <person name="Uhlik O."/>
        </authorList>
    </citation>
    <scope>NUCLEOTIDE SEQUENCE [LARGE SCALE GENOMIC DNA]</scope>
    <source>
        <strain evidence="21">J379</strain>
    </source>
</reference>
<dbReference type="RefSeq" id="WP_353863638.1">
    <property type="nucleotide sequence ID" value="NZ_CP088295.1"/>
</dbReference>
<dbReference type="PROSITE" id="PS00078">
    <property type="entry name" value="COX2"/>
    <property type="match status" value="1"/>
</dbReference>
<evidence type="ECO:0000256" key="13">
    <source>
        <dbReference type="ARBA" id="ARBA00047816"/>
    </source>
</evidence>
<dbReference type="PANTHER" id="PTHR22888:SF9">
    <property type="entry name" value="CYTOCHROME C OXIDASE SUBUNIT 2"/>
    <property type="match status" value="1"/>
</dbReference>
<comment type="catalytic activity">
    <reaction evidence="13 15">
        <text>4 Fe(II)-[cytochrome c] + O2 + 8 H(+)(in) = 4 Fe(III)-[cytochrome c] + 2 H2O + 4 H(+)(out)</text>
        <dbReference type="Rhea" id="RHEA:11436"/>
        <dbReference type="Rhea" id="RHEA-COMP:10350"/>
        <dbReference type="Rhea" id="RHEA-COMP:14399"/>
        <dbReference type="ChEBI" id="CHEBI:15377"/>
        <dbReference type="ChEBI" id="CHEBI:15378"/>
        <dbReference type="ChEBI" id="CHEBI:15379"/>
        <dbReference type="ChEBI" id="CHEBI:29033"/>
        <dbReference type="ChEBI" id="CHEBI:29034"/>
        <dbReference type="EC" id="7.1.1.9"/>
    </reaction>
</comment>
<comment type="cofactor">
    <cofactor evidence="15">
        <name>Cu cation</name>
        <dbReference type="ChEBI" id="CHEBI:23378"/>
    </cofactor>
    <text evidence="15">Binds a copper A center.</text>
</comment>
<dbReference type="Pfam" id="PF02790">
    <property type="entry name" value="COX2_TM"/>
    <property type="match status" value="1"/>
</dbReference>
<dbReference type="PROSITE" id="PS50857">
    <property type="entry name" value="COX2_CUA"/>
    <property type="match status" value="1"/>
</dbReference>
<organism evidence="20 21">
    <name type="scientific">Svornostia abyssi</name>
    <dbReference type="NCBI Taxonomy" id="2898438"/>
    <lineage>
        <taxon>Bacteria</taxon>
        <taxon>Bacillati</taxon>
        <taxon>Actinomycetota</taxon>
        <taxon>Thermoleophilia</taxon>
        <taxon>Solirubrobacterales</taxon>
        <taxon>Baekduiaceae</taxon>
        <taxon>Svornostia</taxon>
    </lineage>
</organism>
<feature type="signal peptide" evidence="17">
    <location>
        <begin position="1"/>
        <end position="34"/>
    </location>
</feature>
<evidence type="ECO:0000256" key="11">
    <source>
        <dbReference type="ARBA" id="ARBA00023136"/>
    </source>
</evidence>
<sequence>MAPTATYPNLRRTILAALALAALGLLAFAGVASADLATPESGGSSNADDIDTLYKFVLVLAIIIFIAVEGVLVYSLIKYRNRKGAVAAQIHGNTKLEIGWTVGAAVLLVVLGGVTFAFLGDIRNPPNSSANGYNGPGTEPVKFASAEDRQPPNGRALRIQVNGQQYLWRYTYADGDDNRLNNVFAYTEMVVPTDTTVTLAIKAQDVIHSWWIPQLGGKFDAVPGHTNYTWFKIPGDKAGQVFRGQCAELCGRNHANMVATVRAVTPDQYKLWLAGKKRAIETGNKAVIAQRKALFPTEEDQVTEDSAVNPTP</sequence>
<feature type="chain" id="PRO_5047194155" description="Cytochrome c oxidase subunit 2" evidence="17">
    <location>
        <begin position="35"/>
        <end position="312"/>
    </location>
</feature>
<dbReference type="InterPro" id="IPR045187">
    <property type="entry name" value="CcO_II"/>
</dbReference>
<comment type="similarity">
    <text evidence="2 14">Belongs to the cytochrome c oxidase subunit 2 family.</text>
</comment>
<dbReference type="Gene3D" id="2.60.40.420">
    <property type="entry name" value="Cupredoxins - blue copper proteins"/>
    <property type="match status" value="1"/>
</dbReference>
<keyword evidence="17" id="KW-0732">Signal</keyword>
<evidence type="ECO:0000256" key="15">
    <source>
        <dbReference type="RuleBase" id="RU004024"/>
    </source>
</evidence>
<evidence type="ECO:0000256" key="1">
    <source>
        <dbReference type="ARBA" id="ARBA00004141"/>
    </source>
</evidence>
<evidence type="ECO:0000256" key="10">
    <source>
        <dbReference type="ARBA" id="ARBA00023008"/>
    </source>
</evidence>
<evidence type="ECO:0000256" key="3">
    <source>
        <dbReference type="ARBA" id="ARBA00022448"/>
    </source>
</evidence>
<keyword evidence="9 16" id="KW-1133">Transmembrane helix</keyword>
<dbReference type="EMBL" id="CP088295">
    <property type="protein sequence ID" value="UUY03127.1"/>
    <property type="molecule type" value="Genomic_DNA"/>
</dbReference>
<dbReference type="InterPro" id="IPR002429">
    <property type="entry name" value="CcO_II-like_C"/>
</dbReference>
<accession>A0ABY5PFE0</accession>
<proteinExistence type="inferred from homology"/>
<evidence type="ECO:0000256" key="17">
    <source>
        <dbReference type="SAM" id="SignalP"/>
    </source>
</evidence>
<dbReference type="EC" id="7.1.1.9" evidence="15"/>
<evidence type="ECO:0000256" key="5">
    <source>
        <dbReference type="ARBA" id="ARBA00022692"/>
    </source>
</evidence>
<evidence type="ECO:0000313" key="20">
    <source>
        <dbReference type="EMBL" id="UUY03127.1"/>
    </source>
</evidence>
<dbReference type="InterPro" id="IPR036257">
    <property type="entry name" value="Cyt_c_oxidase_su2_TM_sf"/>
</dbReference>
<dbReference type="NCBIfam" id="TIGR02866">
    <property type="entry name" value="CoxB"/>
    <property type="match status" value="1"/>
</dbReference>
<keyword evidence="10 15" id="KW-0186">Copper</keyword>
<dbReference type="InterPro" id="IPR008972">
    <property type="entry name" value="Cupredoxin"/>
</dbReference>
<evidence type="ECO:0000256" key="14">
    <source>
        <dbReference type="RuleBase" id="RU000456"/>
    </source>
</evidence>
<dbReference type="Pfam" id="PF00116">
    <property type="entry name" value="COX2"/>
    <property type="match status" value="1"/>
</dbReference>
<dbReference type="PANTHER" id="PTHR22888">
    <property type="entry name" value="CYTOCHROME C OXIDASE, SUBUNIT II"/>
    <property type="match status" value="1"/>
</dbReference>
<keyword evidence="3 14" id="KW-0813">Transport</keyword>
<dbReference type="InterPro" id="IPR001505">
    <property type="entry name" value="Copper_CuA"/>
</dbReference>
<evidence type="ECO:0000256" key="6">
    <source>
        <dbReference type="ARBA" id="ARBA00022723"/>
    </source>
</evidence>
<keyword evidence="4 14" id="KW-0679">Respiratory chain</keyword>
<keyword evidence="21" id="KW-1185">Reference proteome</keyword>
<evidence type="ECO:0000256" key="9">
    <source>
        <dbReference type="ARBA" id="ARBA00022989"/>
    </source>
</evidence>
<comment type="subcellular location">
    <subcellularLocation>
        <location evidence="14">Cell membrane</location>
        <topology evidence="14">Multi-pass membrane protein</topology>
    </subcellularLocation>
    <subcellularLocation>
        <location evidence="1">Membrane</location>
        <topology evidence="1">Multi-pass membrane protein</topology>
    </subcellularLocation>
</comment>
<name>A0ABY5PFE0_9ACTN</name>
<feature type="transmembrane region" description="Helical" evidence="16">
    <location>
        <begin position="57"/>
        <end position="77"/>
    </location>
</feature>
<dbReference type="Gene3D" id="1.10.287.90">
    <property type="match status" value="1"/>
</dbReference>
<dbReference type="InterPro" id="IPR014222">
    <property type="entry name" value="Cyt_c_oxidase_su2"/>
</dbReference>
<dbReference type="SUPFAM" id="SSF81464">
    <property type="entry name" value="Cytochrome c oxidase subunit II-like, transmembrane region"/>
    <property type="match status" value="1"/>
</dbReference>
<evidence type="ECO:0000256" key="16">
    <source>
        <dbReference type="SAM" id="Phobius"/>
    </source>
</evidence>